<sequence length="348" mass="38968">MIPIKELLELATTKRASDVLIGVNLPPLFKVDGEIIRSEFRPLGVEECQNLIFSMLTPKKVEEFVKKKEVDSSFGLNNLGRFRLNVHYQRGSVACAVKIVPNLIPDLENLGFPGIVKEFLKQKFGLVLITGPQGNGKSTTIASMIEEINLTRPSHIITIENPIEFTHKNKKSMIEQREVGPDTDSSLEALRHVRRQACDVIMLDEMSDLETIEEVLKAAELGQLILSTMHASSSADAIERIIEIFPEAKRNQIAFQLSIALQGIICQQLIPRKDGKGRVLACEIILIDKALRGLIKTGDIDEVKKYLDSGGMKGSISMRKFIEDLFRKGIVGEDSLRKKTEREYDEIS</sequence>
<dbReference type="PANTHER" id="PTHR30486">
    <property type="entry name" value="TWITCHING MOTILITY PROTEIN PILT"/>
    <property type="match status" value="1"/>
</dbReference>
<dbReference type="EMBL" id="MGDB01000008">
    <property type="protein sequence ID" value="OGL43256.1"/>
    <property type="molecule type" value="Genomic_DNA"/>
</dbReference>
<dbReference type="InterPro" id="IPR027417">
    <property type="entry name" value="P-loop_NTPase"/>
</dbReference>
<feature type="domain" description="AAA+ ATPase" evidence="2">
    <location>
        <begin position="123"/>
        <end position="260"/>
    </location>
</feature>
<organism evidence="3 4">
    <name type="scientific">Candidatus Schekmanbacteria bacterium GWA2_38_11</name>
    <dbReference type="NCBI Taxonomy" id="1817876"/>
    <lineage>
        <taxon>Bacteria</taxon>
        <taxon>Candidatus Schekmaniibacteriota</taxon>
    </lineage>
</organism>
<reference evidence="3 4" key="1">
    <citation type="journal article" date="2016" name="Nat. Commun.">
        <title>Thousands of microbial genomes shed light on interconnected biogeochemical processes in an aquifer system.</title>
        <authorList>
            <person name="Anantharaman K."/>
            <person name="Brown C.T."/>
            <person name="Hug L.A."/>
            <person name="Sharon I."/>
            <person name="Castelle C.J."/>
            <person name="Probst A.J."/>
            <person name="Thomas B.C."/>
            <person name="Singh A."/>
            <person name="Wilkins M.J."/>
            <person name="Karaoz U."/>
            <person name="Brodie E.L."/>
            <person name="Williams K.H."/>
            <person name="Hubbard S.S."/>
            <person name="Banfield J.F."/>
        </authorList>
    </citation>
    <scope>NUCLEOTIDE SEQUENCE [LARGE SCALE GENOMIC DNA]</scope>
</reference>
<dbReference type="InterPro" id="IPR006321">
    <property type="entry name" value="PilT/PilU"/>
</dbReference>
<dbReference type="AlphaFoldDB" id="A0A1F7RNX0"/>
<evidence type="ECO:0000313" key="4">
    <source>
        <dbReference type="Proteomes" id="UP000178526"/>
    </source>
</evidence>
<evidence type="ECO:0000313" key="3">
    <source>
        <dbReference type="EMBL" id="OGL43256.1"/>
    </source>
</evidence>
<dbReference type="SMART" id="SM00382">
    <property type="entry name" value="AAA"/>
    <property type="match status" value="1"/>
</dbReference>
<dbReference type="Proteomes" id="UP000178526">
    <property type="component" value="Unassembled WGS sequence"/>
</dbReference>
<comment type="caution">
    <text evidence="3">The sequence shown here is derived from an EMBL/GenBank/DDBJ whole genome shotgun (WGS) entry which is preliminary data.</text>
</comment>
<evidence type="ECO:0000259" key="2">
    <source>
        <dbReference type="SMART" id="SM00382"/>
    </source>
</evidence>
<dbReference type="Gene3D" id="3.40.50.300">
    <property type="entry name" value="P-loop containing nucleotide triphosphate hydrolases"/>
    <property type="match status" value="1"/>
</dbReference>
<dbReference type="Gene3D" id="3.30.450.90">
    <property type="match status" value="1"/>
</dbReference>
<evidence type="ECO:0000256" key="1">
    <source>
        <dbReference type="ARBA" id="ARBA00006611"/>
    </source>
</evidence>
<comment type="similarity">
    <text evidence="1">Belongs to the GSP E family.</text>
</comment>
<dbReference type="InterPro" id="IPR050921">
    <property type="entry name" value="T4SS_GSP_E_ATPase"/>
</dbReference>
<accession>A0A1F7RNX0</accession>
<dbReference type="InterPro" id="IPR003593">
    <property type="entry name" value="AAA+_ATPase"/>
</dbReference>
<dbReference type="Pfam" id="PF00437">
    <property type="entry name" value="T2SSE"/>
    <property type="match status" value="1"/>
</dbReference>
<dbReference type="NCBIfam" id="TIGR01420">
    <property type="entry name" value="pilT_fam"/>
    <property type="match status" value="1"/>
</dbReference>
<protein>
    <recommendedName>
        <fullName evidence="2">AAA+ ATPase domain-containing protein</fullName>
    </recommendedName>
</protein>
<dbReference type="InterPro" id="IPR001482">
    <property type="entry name" value="T2SS/T4SS_dom"/>
</dbReference>
<proteinExistence type="inferred from homology"/>
<dbReference type="GO" id="GO:0005524">
    <property type="term" value="F:ATP binding"/>
    <property type="evidence" value="ECO:0007669"/>
    <property type="project" value="InterPro"/>
</dbReference>
<dbReference type="SUPFAM" id="SSF52540">
    <property type="entry name" value="P-loop containing nucleoside triphosphate hydrolases"/>
    <property type="match status" value="1"/>
</dbReference>
<gene>
    <name evidence="3" type="ORF">A2042_05015</name>
</gene>
<name>A0A1F7RNX0_9BACT</name>
<dbReference type="GO" id="GO:0016887">
    <property type="term" value="F:ATP hydrolysis activity"/>
    <property type="evidence" value="ECO:0007669"/>
    <property type="project" value="InterPro"/>
</dbReference>